<evidence type="ECO:0000259" key="1">
    <source>
        <dbReference type="PROSITE" id="PS50172"/>
    </source>
</evidence>
<reference evidence="2" key="1">
    <citation type="journal article" date="2021" name="Proc. Natl. Acad. Sci. U.S.A.">
        <title>A Catalog of Tens of Thousands of Viruses from Human Metagenomes Reveals Hidden Associations with Chronic Diseases.</title>
        <authorList>
            <person name="Tisza M.J."/>
            <person name="Buck C.B."/>
        </authorList>
    </citation>
    <scope>NUCLEOTIDE SEQUENCE</scope>
    <source>
        <strain evidence="2">CtJYR23</strain>
    </source>
</reference>
<dbReference type="CDD" id="cd17748">
    <property type="entry name" value="BRCT_DNA_ligase_like"/>
    <property type="match status" value="1"/>
</dbReference>
<dbReference type="PROSITE" id="PS50172">
    <property type="entry name" value="BRCT"/>
    <property type="match status" value="1"/>
</dbReference>
<dbReference type="Pfam" id="PF00533">
    <property type="entry name" value="BRCT"/>
    <property type="match status" value="1"/>
</dbReference>
<sequence length="238" mass="27692">MEKELFENIGISTELETGLNTLELDFAEFQALFNTTEEKAIDLIKRTLQFCDSNRLKKPFYAFVDYNEGKEILNSITQEGLFLVCLANERNENSVPIMQSIYRDIIISHLKYYIVKNYKKNRGGNHNPNPNLTEEDILTFKLQKISSDYIDPNFDIEDKSHFFYGKKVVITGNFAKFPVRNEMAKMLYEVGADVNTSISKKTDYVIVGENAGWSKLEKIKEFNIETIDEQRFSELFNR</sequence>
<organism evidence="2">
    <name type="scientific">Siphoviridae sp. ctJYR23</name>
    <dbReference type="NCBI Taxonomy" id="2827837"/>
    <lineage>
        <taxon>Viruses</taxon>
        <taxon>Duplodnaviria</taxon>
        <taxon>Heunggongvirae</taxon>
        <taxon>Uroviricota</taxon>
        <taxon>Caudoviricetes</taxon>
    </lineage>
</organism>
<keyword evidence="2" id="KW-0436">Ligase</keyword>
<dbReference type="SMART" id="SM00292">
    <property type="entry name" value="BRCT"/>
    <property type="match status" value="1"/>
</dbReference>
<dbReference type="EMBL" id="BK032621">
    <property type="protein sequence ID" value="DAF51716.1"/>
    <property type="molecule type" value="Genomic_DNA"/>
</dbReference>
<feature type="domain" description="BRCT" evidence="1">
    <location>
        <begin position="158"/>
        <end position="238"/>
    </location>
</feature>
<dbReference type="InterPro" id="IPR036420">
    <property type="entry name" value="BRCT_dom_sf"/>
</dbReference>
<name>A0A8S5SKX2_9CAUD</name>
<protein>
    <submittedName>
        <fullName evidence="2">NAD-dependent DNA ligase LigA</fullName>
    </submittedName>
</protein>
<proteinExistence type="predicted"/>
<dbReference type="InterPro" id="IPR001357">
    <property type="entry name" value="BRCT_dom"/>
</dbReference>
<accession>A0A8S5SKX2</accession>
<dbReference type="SUPFAM" id="SSF52113">
    <property type="entry name" value="BRCT domain"/>
    <property type="match status" value="1"/>
</dbReference>
<dbReference type="Gene3D" id="3.40.50.10190">
    <property type="entry name" value="BRCT domain"/>
    <property type="match status" value="1"/>
</dbReference>
<dbReference type="GO" id="GO:0016874">
    <property type="term" value="F:ligase activity"/>
    <property type="evidence" value="ECO:0007669"/>
    <property type="project" value="UniProtKB-KW"/>
</dbReference>
<evidence type="ECO:0000313" key="2">
    <source>
        <dbReference type="EMBL" id="DAF51716.1"/>
    </source>
</evidence>